<keyword evidence="4 6" id="KW-0413">Isomerase</keyword>
<dbReference type="InterPro" id="IPR050343">
    <property type="entry name" value="RsuA_PseudoU_synthase"/>
</dbReference>
<dbReference type="InterPro" id="IPR042092">
    <property type="entry name" value="PsdUridine_s_RsuA/RluB/E/F_cat"/>
</dbReference>
<dbReference type="NCBIfam" id="TIGR00093">
    <property type="entry name" value="pseudouridine synthase"/>
    <property type="match status" value="1"/>
</dbReference>
<dbReference type="InterPro" id="IPR036986">
    <property type="entry name" value="S4_RNA-bd_sf"/>
</dbReference>
<evidence type="ECO:0000256" key="4">
    <source>
        <dbReference type="ARBA" id="ARBA00023235"/>
    </source>
</evidence>
<evidence type="ECO:0000256" key="3">
    <source>
        <dbReference type="ARBA" id="ARBA00022884"/>
    </source>
</evidence>
<keyword evidence="3 5" id="KW-0694">RNA-binding</keyword>
<dbReference type="SMART" id="SM00363">
    <property type="entry name" value="S4"/>
    <property type="match status" value="1"/>
</dbReference>
<accession>A0AAN0VIR2</accession>
<gene>
    <name evidence="8" type="ORF">RCA23_c19260</name>
</gene>
<name>A0AAN0VIR2_9RHOB</name>
<protein>
    <recommendedName>
        <fullName evidence="6">Pseudouridine synthase</fullName>
        <ecNumber evidence="6">5.4.99.-</ecNumber>
    </recommendedName>
</protein>
<dbReference type="InterPro" id="IPR020094">
    <property type="entry name" value="TruA/RsuA/RluB/E/F_N"/>
</dbReference>
<sequence length="260" mass="29427">MADETPKGDRIAKVLARAGVASRRDSEKLVEAGRIKVNGKKIFSPALNVQANDKIEFDGEPIEPPEEPRLWLYHKPIGLVTSARDEKGRETVFDKLPEGLPRVVSVGRLDMNSEGLLLLTNDGGLKRTLELPSTGWTRRYRVRIKGYPREGAFEPLTQGITVEGERFQPMTIQMDRQTGANFWLTIGLKEGKNREIRRAMEFLGFTVNRLIRISYGPFQLRDLKPGEVEEVKRRVLADQLGWSNKPKVLPRKSRGPSRNA</sequence>
<dbReference type="InterPro" id="IPR000748">
    <property type="entry name" value="PsdUridine_synth_RsuA/RluB/E/F"/>
</dbReference>
<dbReference type="FunFam" id="3.10.290.10:FF:000003">
    <property type="entry name" value="Pseudouridine synthase"/>
    <property type="match status" value="1"/>
</dbReference>
<dbReference type="InterPro" id="IPR002942">
    <property type="entry name" value="S4_RNA-bd"/>
</dbReference>
<dbReference type="PANTHER" id="PTHR47683:SF3">
    <property type="entry name" value="RIBOSOMAL LARGE SUBUNIT PSEUDOURIDINE SYNTHASE B"/>
    <property type="match status" value="1"/>
</dbReference>
<keyword evidence="9" id="KW-1185">Reference proteome</keyword>
<dbReference type="RefSeq" id="WP_052377127.1">
    <property type="nucleotide sequence ID" value="NZ_CP003984.1"/>
</dbReference>
<evidence type="ECO:0000313" key="8">
    <source>
        <dbReference type="EMBL" id="AII87457.1"/>
    </source>
</evidence>
<dbReference type="InterPro" id="IPR018496">
    <property type="entry name" value="PsdUridine_synth_RsuA/RluB_CS"/>
</dbReference>
<reference evidence="8 9" key="1">
    <citation type="journal article" date="2014" name="ISME J.">
        <title>Adaptation of an abundant Roseobacter RCA organism to pelagic systems revealed by genomic and transcriptomic analyses.</title>
        <authorList>
            <person name="Voget S."/>
            <person name="Wemheuer B."/>
            <person name="Brinkhoff T."/>
            <person name="Vollmers J."/>
            <person name="Dietrich S."/>
            <person name="Giebel H.A."/>
            <person name="Beardsley C."/>
            <person name="Sardemann C."/>
            <person name="Bakenhus I."/>
            <person name="Billerbeck S."/>
            <person name="Daniel R."/>
            <person name="Simon M."/>
        </authorList>
    </citation>
    <scope>NUCLEOTIDE SEQUENCE [LARGE SCALE GENOMIC DNA]</scope>
    <source>
        <strain evidence="8 9">RCA23</strain>
    </source>
</reference>
<dbReference type="Gene3D" id="3.30.70.1560">
    <property type="entry name" value="Alpha-L RNA-binding motif"/>
    <property type="match status" value="1"/>
</dbReference>
<dbReference type="InterPro" id="IPR006145">
    <property type="entry name" value="PsdUridine_synth_RsuA/RluA"/>
</dbReference>
<feature type="domain" description="RNA-binding S4" evidence="7">
    <location>
        <begin position="9"/>
        <end position="68"/>
    </location>
</feature>
<dbReference type="SUPFAM" id="SSF55174">
    <property type="entry name" value="Alpha-L RNA-binding motif"/>
    <property type="match status" value="1"/>
</dbReference>
<dbReference type="GO" id="GO:0000455">
    <property type="term" value="P:enzyme-directed rRNA pseudouridine synthesis"/>
    <property type="evidence" value="ECO:0007669"/>
    <property type="project" value="UniProtKB-ARBA"/>
</dbReference>
<evidence type="ECO:0000256" key="1">
    <source>
        <dbReference type="ARBA" id="ARBA00000073"/>
    </source>
</evidence>
<dbReference type="GO" id="GO:0003723">
    <property type="term" value="F:RNA binding"/>
    <property type="evidence" value="ECO:0007669"/>
    <property type="project" value="UniProtKB-KW"/>
</dbReference>
<dbReference type="PROSITE" id="PS01149">
    <property type="entry name" value="PSI_RSU"/>
    <property type="match status" value="1"/>
</dbReference>
<dbReference type="PANTHER" id="PTHR47683">
    <property type="entry name" value="PSEUDOURIDINE SYNTHASE FAMILY PROTEIN-RELATED"/>
    <property type="match status" value="1"/>
</dbReference>
<dbReference type="KEGG" id="ptp:RCA23_c19260"/>
<evidence type="ECO:0000313" key="9">
    <source>
        <dbReference type="Proteomes" id="UP000028680"/>
    </source>
</evidence>
<comment type="similarity">
    <text evidence="2 6">Belongs to the pseudouridine synthase RsuA family.</text>
</comment>
<dbReference type="EMBL" id="CP003984">
    <property type="protein sequence ID" value="AII87457.1"/>
    <property type="molecule type" value="Genomic_DNA"/>
</dbReference>
<dbReference type="SUPFAM" id="SSF55120">
    <property type="entry name" value="Pseudouridine synthase"/>
    <property type="match status" value="1"/>
</dbReference>
<dbReference type="PROSITE" id="PS50889">
    <property type="entry name" value="S4"/>
    <property type="match status" value="1"/>
</dbReference>
<dbReference type="Proteomes" id="UP000028680">
    <property type="component" value="Chromosome"/>
</dbReference>
<evidence type="ECO:0000256" key="2">
    <source>
        <dbReference type="ARBA" id="ARBA00008348"/>
    </source>
</evidence>
<dbReference type="Gene3D" id="3.10.290.10">
    <property type="entry name" value="RNA-binding S4 domain"/>
    <property type="match status" value="1"/>
</dbReference>
<dbReference type="Gene3D" id="3.30.70.580">
    <property type="entry name" value="Pseudouridine synthase I, catalytic domain, N-terminal subdomain"/>
    <property type="match status" value="1"/>
</dbReference>
<dbReference type="GO" id="GO:0120159">
    <property type="term" value="F:rRNA pseudouridine synthase activity"/>
    <property type="evidence" value="ECO:0007669"/>
    <property type="project" value="UniProtKB-ARBA"/>
</dbReference>
<dbReference type="AlphaFoldDB" id="A0AAN0VIR2"/>
<evidence type="ECO:0000256" key="5">
    <source>
        <dbReference type="PROSITE-ProRule" id="PRU00182"/>
    </source>
</evidence>
<dbReference type="EC" id="5.4.99.-" evidence="6"/>
<evidence type="ECO:0000256" key="6">
    <source>
        <dbReference type="RuleBase" id="RU003887"/>
    </source>
</evidence>
<evidence type="ECO:0000259" key="7">
    <source>
        <dbReference type="SMART" id="SM00363"/>
    </source>
</evidence>
<dbReference type="InterPro" id="IPR020103">
    <property type="entry name" value="PsdUridine_synth_cat_dom_sf"/>
</dbReference>
<proteinExistence type="inferred from homology"/>
<dbReference type="Pfam" id="PF01479">
    <property type="entry name" value="S4"/>
    <property type="match status" value="1"/>
</dbReference>
<comment type="catalytic activity">
    <reaction evidence="1">
        <text>a uridine in RNA = a pseudouridine in RNA</text>
        <dbReference type="Rhea" id="RHEA:48348"/>
        <dbReference type="Rhea" id="RHEA-COMP:12068"/>
        <dbReference type="Rhea" id="RHEA-COMP:12069"/>
        <dbReference type="ChEBI" id="CHEBI:65314"/>
        <dbReference type="ChEBI" id="CHEBI:65315"/>
    </reaction>
</comment>
<dbReference type="CDD" id="cd00165">
    <property type="entry name" value="S4"/>
    <property type="match status" value="1"/>
</dbReference>
<dbReference type="Pfam" id="PF00849">
    <property type="entry name" value="PseudoU_synth_2"/>
    <property type="match status" value="1"/>
</dbReference>
<dbReference type="GeneID" id="93367629"/>
<organism evidence="8 9">
    <name type="scientific">Planktomarina temperata RCA23</name>
    <dbReference type="NCBI Taxonomy" id="666509"/>
    <lineage>
        <taxon>Bacteria</taxon>
        <taxon>Pseudomonadati</taxon>
        <taxon>Pseudomonadota</taxon>
        <taxon>Alphaproteobacteria</taxon>
        <taxon>Rhodobacterales</taxon>
        <taxon>Paracoccaceae</taxon>
        <taxon>Planktomarina</taxon>
    </lineage>
</organism>